<keyword evidence="2" id="KW-1185">Reference proteome</keyword>
<proteinExistence type="predicted"/>
<protein>
    <submittedName>
        <fullName evidence="1">Uncharacterized protein</fullName>
    </submittedName>
</protein>
<sequence length="117" mass="13563">MVWLGYLKQDVRFLSEGWVPDAILVVATSADLKYLSVIEKKLNCEMRGLPKREDLWKYLKELIDLHDNPTAKIKKVGVTHYLVANGKEIKVCQTMFNDTFGNDSFQCYFGKWLICDI</sequence>
<dbReference type="EMBL" id="CM056742">
    <property type="protein sequence ID" value="KAJ8675093.1"/>
    <property type="molecule type" value="Genomic_DNA"/>
</dbReference>
<accession>A0ACC2NW66</accession>
<comment type="caution">
    <text evidence="1">The sequence shown here is derived from an EMBL/GenBank/DDBJ whole genome shotgun (WGS) entry which is preliminary data.</text>
</comment>
<name>A0ACC2NW66_9HYME</name>
<evidence type="ECO:0000313" key="1">
    <source>
        <dbReference type="EMBL" id="KAJ8675093.1"/>
    </source>
</evidence>
<dbReference type="Proteomes" id="UP001239111">
    <property type="component" value="Chromosome 2"/>
</dbReference>
<reference evidence="1" key="1">
    <citation type="submission" date="2023-04" db="EMBL/GenBank/DDBJ databases">
        <title>A chromosome-level genome assembly of the parasitoid wasp Eretmocerus hayati.</title>
        <authorList>
            <person name="Zhong Y."/>
            <person name="Liu S."/>
            <person name="Liu Y."/>
        </authorList>
    </citation>
    <scope>NUCLEOTIDE SEQUENCE</scope>
    <source>
        <strain evidence="1">ZJU_SS_LIU_2023</strain>
    </source>
</reference>
<evidence type="ECO:0000313" key="2">
    <source>
        <dbReference type="Proteomes" id="UP001239111"/>
    </source>
</evidence>
<gene>
    <name evidence="1" type="ORF">QAD02_010879</name>
</gene>
<organism evidence="1 2">
    <name type="scientific">Eretmocerus hayati</name>
    <dbReference type="NCBI Taxonomy" id="131215"/>
    <lineage>
        <taxon>Eukaryota</taxon>
        <taxon>Metazoa</taxon>
        <taxon>Ecdysozoa</taxon>
        <taxon>Arthropoda</taxon>
        <taxon>Hexapoda</taxon>
        <taxon>Insecta</taxon>
        <taxon>Pterygota</taxon>
        <taxon>Neoptera</taxon>
        <taxon>Endopterygota</taxon>
        <taxon>Hymenoptera</taxon>
        <taxon>Apocrita</taxon>
        <taxon>Proctotrupomorpha</taxon>
        <taxon>Chalcidoidea</taxon>
        <taxon>Aphelinidae</taxon>
        <taxon>Aphelininae</taxon>
        <taxon>Eretmocerus</taxon>
    </lineage>
</organism>